<organism evidence="2 3">
    <name type="scientific">Streptomyces yatensis</name>
    <dbReference type="NCBI Taxonomy" id="155177"/>
    <lineage>
        <taxon>Bacteria</taxon>
        <taxon>Bacillati</taxon>
        <taxon>Actinomycetota</taxon>
        <taxon>Actinomycetes</taxon>
        <taxon>Kitasatosporales</taxon>
        <taxon>Streptomycetaceae</taxon>
        <taxon>Streptomyces</taxon>
        <taxon>Streptomyces violaceusniger group</taxon>
    </lineage>
</organism>
<name>A0ABN2JFP5_9ACTN</name>
<dbReference type="InterPro" id="IPR036390">
    <property type="entry name" value="WH_DNA-bd_sf"/>
</dbReference>
<accession>A0ABN2JFP5</accession>
<dbReference type="InterPro" id="IPR036388">
    <property type="entry name" value="WH-like_DNA-bd_sf"/>
</dbReference>
<protein>
    <submittedName>
        <fullName evidence="2">MarR family winged helix-turn-helix transcriptional regulator</fullName>
    </submittedName>
</protein>
<dbReference type="Proteomes" id="UP001499947">
    <property type="component" value="Unassembled WGS sequence"/>
</dbReference>
<dbReference type="RefSeq" id="WP_211126374.1">
    <property type="nucleotide sequence ID" value="NZ_BAAALR010000111.1"/>
</dbReference>
<evidence type="ECO:0000259" key="1">
    <source>
        <dbReference type="Pfam" id="PF13463"/>
    </source>
</evidence>
<dbReference type="Pfam" id="PF13463">
    <property type="entry name" value="HTH_27"/>
    <property type="match status" value="1"/>
</dbReference>
<evidence type="ECO:0000313" key="3">
    <source>
        <dbReference type="Proteomes" id="UP001499947"/>
    </source>
</evidence>
<proteinExistence type="predicted"/>
<dbReference type="Gene3D" id="1.10.10.10">
    <property type="entry name" value="Winged helix-like DNA-binding domain superfamily/Winged helix DNA-binding domain"/>
    <property type="match status" value="1"/>
</dbReference>
<gene>
    <name evidence="2" type="ORF">GCM10009680_78700</name>
</gene>
<dbReference type="InterPro" id="IPR000835">
    <property type="entry name" value="HTH_MarR-typ"/>
</dbReference>
<comment type="caution">
    <text evidence="2">The sequence shown here is derived from an EMBL/GenBank/DDBJ whole genome shotgun (WGS) entry which is preliminary data.</text>
</comment>
<dbReference type="EMBL" id="BAAALR010000111">
    <property type="protein sequence ID" value="GAA1725462.1"/>
    <property type="molecule type" value="Genomic_DNA"/>
</dbReference>
<dbReference type="SUPFAM" id="SSF46785">
    <property type="entry name" value="Winged helix' DNA-binding domain"/>
    <property type="match status" value="1"/>
</dbReference>
<evidence type="ECO:0000313" key="2">
    <source>
        <dbReference type="EMBL" id="GAA1725462.1"/>
    </source>
</evidence>
<sequence length="138" mass="14978">MKPIGYWLKHLDALIDADFERALAGSGLARRHWQVLNSLAAGPRSADELAEALRPFWGEGAITLEEALEALQSRGWVTRAADRGPYSLTPPGADGHAAVAERVGATRRRLMDGLTDDQYLETVRVLSRMAANLEGALA</sequence>
<reference evidence="2 3" key="1">
    <citation type="journal article" date="2019" name="Int. J. Syst. Evol. Microbiol.">
        <title>The Global Catalogue of Microorganisms (GCM) 10K type strain sequencing project: providing services to taxonomists for standard genome sequencing and annotation.</title>
        <authorList>
            <consortium name="The Broad Institute Genomics Platform"/>
            <consortium name="The Broad Institute Genome Sequencing Center for Infectious Disease"/>
            <person name="Wu L."/>
            <person name="Ma J."/>
        </authorList>
    </citation>
    <scope>NUCLEOTIDE SEQUENCE [LARGE SCALE GENOMIC DNA]</scope>
    <source>
        <strain evidence="2 3">JCM 13244</strain>
    </source>
</reference>
<keyword evidence="3" id="KW-1185">Reference proteome</keyword>
<feature type="domain" description="HTH marR-type" evidence="1">
    <location>
        <begin position="28"/>
        <end position="92"/>
    </location>
</feature>